<name>A0ABV5AC62_9BACL</name>
<dbReference type="EMBL" id="JBDXSU010000002">
    <property type="protein sequence ID" value="MFB5189420.1"/>
    <property type="molecule type" value="Genomic_DNA"/>
</dbReference>
<comment type="caution">
    <text evidence="1">The sequence shown here is derived from an EMBL/GenBank/DDBJ whole genome shotgun (WGS) entry which is preliminary data.</text>
</comment>
<reference evidence="1 2" key="1">
    <citation type="journal article" date="2024" name="Int. J. Mol. Sci.">
        <title>Exploration of Alicyclobacillus spp. Genome in Search of Antibiotic Resistance.</title>
        <authorList>
            <person name="Bucka-Kolendo J."/>
            <person name="Kiousi D.E."/>
            <person name="Dekowska A."/>
            <person name="Mikolajczuk-Szczyrba A."/>
            <person name="Karadedos D.M."/>
            <person name="Michael P."/>
            <person name="Galanis A."/>
            <person name="Sokolowska B."/>
        </authorList>
    </citation>
    <scope>NUCLEOTIDE SEQUENCE [LARGE SCALE GENOMIC DNA]</scope>
    <source>
        <strain evidence="1 2">KKP 3000</strain>
    </source>
</reference>
<keyword evidence="2" id="KW-1185">Reference proteome</keyword>
<gene>
    <name evidence="1" type="ORF">KKP3000_002428</name>
</gene>
<proteinExistence type="predicted"/>
<evidence type="ECO:0000313" key="1">
    <source>
        <dbReference type="EMBL" id="MFB5189420.1"/>
    </source>
</evidence>
<accession>A0ABV5AC62</accession>
<organism evidence="1 2">
    <name type="scientific">Alicyclobacillus fastidiosus</name>
    <dbReference type="NCBI Taxonomy" id="392011"/>
    <lineage>
        <taxon>Bacteria</taxon>
        <taxon>Bacillati</taxon>
        <taxon>Bacillota</taxon>
        <taxon>Bacilli</taxon>
        <taxon>Bacillales</taxon>
        <taxon>Alicyclobacillaceae</taxon>
        <taxon>Alicyclobacillus</taxon>
    </lineage>
</organism>
<sequence>MNLQASLTCCAILLVLPRSGFHRSVRAVVTCLLLFTLLSTTLLESVVANRVLVGVTCVVAALHATSLSRWPIAWRTLAVGAVAAFFQHRMDIVYPFHRLYSIPFEWVEILMVGLALLCLTDDVAQIWPAWSVFYLVWALLDEPVGGVYQAIHRVNWFWEGELLLQFFWIFQRIRLRWQTRNTRKIV</sequence>
<evidence type="ECO:0000313" key="2">
    <source>
        <dbReference type="Proteomes" id="UP001579974"/>
    </source>
</evidence>
<protein>
    <submittedName>
        <fullName evidence="1">Uncharacterized protein</fullName>
    </submittedName>
</protein>
<dbReference type="Proteomes" id="UP001579974">
    <property type="component" value="Unassembled WGS sequence"/>
</dbReference>
<dbReference type="RefSeq" id="WP_275476692.1">
    <property type="nucleotide sequence ID" value="NZ_CP162940.1"/>
</dbReference>